<organism evidence="2 3">
    <name type="scientific">Platanthera zijinensis</name>
    <dbReference type="NCBI Taxonomy" id="2320716"/>
    <lineage>
        <taxon>Eukaryota</taxon>
        <taxon>Viridiplantae</taxon>
        <taxon>Streptophyta</taxon>
        <taxon>Embryophyta</taxon>
        <taxon>Tracheophyta</taxon>
        <taxon>Spermatophyta</taxon>
        <taxon>Magnoliopsida</taxon>
        <taxon>Liliopsida</taxon>
        <taxon>Asparagales</taxon>
        <taxon>Orchidaceae</taxon>
        <taxon>Orchidoideae</taxon>
        <taxon>Orchideae</taxon>
        <taxon>Orchidinae</taxon>
        <taxon>Platanthera</taxon>
    </lineage>
</organism>
<reference evidence="2 3" key="1">
    <citation type="journal article" date="2022" name="Nat. Plants">
        <title>Genomes of leafy and leafless Platanthera orchids illuminate the evolution of mycoheterotrophy.</title>
        <authorList>
            <person name="Li M.H."/>
            <person name="Liu K.W."/>
            <person name="Li Z."/>
            <person name="Lu H.C."/>
            <person name="Ye Q.L."/>
            <person name="Zhang D."/>
            <person name="Wang J.Y."/>
            <person name="Li Y.F."/>
            <person name="Zhong Z.M."/>
            <person name="Liu X."/>
            <person name="Yu X."/>
            <person name="Liu D.K."/>
            <person name="Tu X.D."/>
            <person name="Liu B."/>
            <person name="Hao Y."/>
            <person name="Liao X.Y."/>
            <person name="Jiang Y.T."/>
            <person name="Sun W.H."/>
            <person name="Chen J."/>
            <person name="Chen Y.Q."/>
            <person name="Ai Y."/>
            <person name="Zhai J.W."/>
            <person name="Wu S.S."/>
            <person name="Zhou Z."/>
            <person name="Hsiao Y.Y."/>
            <person name="Wu W.L."/>
            <person name="Chen Y.Y."/>
            <person name="Lin Y.F."/>
            <person name="Hsu J.L."/>
            <person name="Li C.Y."/>
            <person name="Wang Z.W."/>
            <person name="Zhao X."/>
            <person name="Zhong W.Y."/>
            <person name="Ma X.K."/>
            <person name="Ma L."/>
            <person name="Huang J."/>
            <person name="Chen G.Z."/>
            <person name="Huang M.Z."/>
            <person name="Huang L."/>
            <person name="Peng D.H."/>
            <person name="Luo Y.B."/>
            <person name="Zou S.Q."/>
            <person name="Chen S.P."/>
            <person name="Lan S."/>
            <person name="Tsai W.C."/>
            <person name="Van de Peer Y."/>
            <person name="Liu Z.J."/>
        </authorList>
    </citation>
    <scope>NUCLEOTIDE SEQUENCE [LARGE SCALE GENOMIC DNA]</scope>
    <source>
        <strain evidence="2">Lor287</strain>
    </source>
</reference>
<feature type="region of interest" description="Disordered" evidence="1">
    <location>
        <begin position="1"/>
        <end position="52"/>
    </location>
</feature>
<gene>
    <name evidence="2" type="ORF">KSP39_PZI007256</name>
</gene>
<evidence type="ECO:0000313" key="2">
    <source>
        <dbReference type="EMBL" id="KAK8946879.1"/>
    </source>
</evidence>
<dbReference type="Proteomes" id="UP001418222">
    <property type="component" value="Unassembled WGS sequence"/>
</dbReference>
<keyword evidence="3" id="KW-1185">Reference proteome</keyword>
<dbReference type="EMBL" id="JBBWWQ010000005">
    <property type="protein sequence ID" value="KAK8946879.1"/>
    <property type="molecule type" value="Genomic_DNA"/>
</dbReference>
<evidence type="ECO:0000256" key="1">
    <source>
        <dbReference type="SAM" id="MobiDB-lite"/>
    </source>
</evidence>
<accession>A0AAP0G9Q0</accession>
<name>A0AAP0G9Q0_9ASPA</name>
<dbReference type="AlphaFoldDB" id="A0AAP0G9Q0"/>
<comment type="caution">
    <text evidence="2">The sequence shown here is derived from an EMBL/GenBank/DDBJ whole genome shotgun (WGS) entry which is preliminary data.</text>
</comment>
<feature type="compositionally biased region" description="Basic and acidic residues" evidence="1">
    <location>
        <begin position="19"/>
        <end position="52"/>
    </location>
</feature>
<evidence type="ECO:0000313" key="3">
    <source>
        <dbReference type="Proteomes" id="UP001418222"/>
    </source>
</evidence>
<sequence>MEKDGEKIEGGGCVGAVLRRREGGGREGGGRTYERKCPRGAAARKEEEGKLG</sequence>
<protein>
    <submittedName>
        <fullName evidence="2">Uncharacterized protein</fullName>
    </submittedName>
</protein>
<proteinExistence type="predicted"/>